<keyword evidence="2" id="KW-1185">Reference proteome</keyword>
<organism evidence="1 2">
    <name type="scientific">Sphingomonas insulae</name>
    <dbReference type="NCBI Taxonomy" id="424800"/>
    <lineage>
        <taxon>Bacteria</taxon>
        <taxon>Pseudomonadati</taxon>
        <taxon>Pseudomonadota</taxon>
        <taxon>Alphaproteobacteria</taxon>
        <taxon>Sphingomonadales</taxon>
        <taxon>Sphingomonadaceae</taxon>
        <taxon>Sphingomonas</taxon>
    </lineage>
</organism>
<sequence length="76" mass="8295">MGLMSPAFRELNYAKIKKLTERYSDATIASMVSDKTGETVTPSDIASYLKMNGIASRVMLVTKGAMEFASNEPRTA</sequence>
<dbReference type="RefSeq" id="WP_166753244.1">
    <property type="nucleotide sequence ID" value="NZ_JAASQQ010000010.1"/>
</dbReference>
<evidence type="ECO:0000313" key="1">
    <source>
        <dbReference type="EMBL" id="GAA0678040.1"/>
    </source>
</evidence>
<evidence type="ECO:0000313" key="2">
    <source>
        <dbReference type="Proteomes" id="UP001500238"/>
    </source>
</evidence>
<dbReference type="Proteomes" id="UP001500238">
    <property type="component" value="Unassembled WGS sequence"/>
</dbReference>
<comment type="caution">
    <text evidence="1">The sequence shown here is derived from an EMBL/GenBank/DDBJ whole genome shotgun (WGS) entry which is preliminary data.</text>
</comment>
<proteinExistence type="predicted"/>
<accession>A0ABN1I087</accession>
<name>A0ABN1I087_9SPHN</name>
<protein>
    <submittedName>
        <fullName evidence="1">Uncharacterized protein</fullName>
    </submittedName>
</protein>
<gene>
    <name evidence="1" type="ORF">GCM10009102_33140</name>
</gene>
<dbReference type="EMBL" id="BAAAES010000023">
    <property type="protein sequence ID" value="GAA0678040.1"/>
    <property type="molecule type" value="Genomic_DNA"/>
</dbReference>
<reference evidence="1 2" key="1">
    <citation type="journal article" date="2019" name="Int. J. Syst. Evol. Microbiol.">
        <title>The Global Catalogue of Microorganisms (GCM) 10K type strain sequencing project: providing services to taxonomists for standard genome sequencing and annotation.</title>
        <authorList>
            <consortium name="The Broad Institute Genomics Platform"/>
            <consortium name="The Broad Institute Genome Sequencing Center for Infectious Disease"/>
            <person name="Wu L."/>
            <person name="Ma J."/>
        </authorList>
    </citation>
    <scope>NUCLEOTIDE SEQUENCE [LARGE SCALE GENOMIC DNA]</scope>
    <source>
        <strain evidence="1 2">JCM 14603</strain>
    </source>
</reference>